<evidence type="ECO:0000259" key="3">
    <source>
        <dbReference type="PROSITE" id="PS50106"/>
    </source>
</evidence>
<dbReference type="PROSITE" id="PS50195">
    <property type="entry name" value="PX"/>
    <property type="match status" value="1"/>
</dbReference>
<feature type="coiled-coil region" evidence="1">
    <location>
        <begin position="422"/>
        <end position="451"/>
    </location>
</feature>
<keyword evidence="2" id="KW-0732">Signal</keyword>
<dbReference type="AlphaFoldDB" id="A0A835YSM5"/>
<protein>
    <recommendedName>
        <fullName evidence="7">PX domain-containing protein</fullName>
    </recommendedName>
</protein>
<dbReference type="PANTHER" id="PTHR22775:SF47">
    <property type="entry name" value="MEIOTICALLY UP-REGULATED GENE 122 PROTEIN"/>
    <property type="match status" value="1"/>
</dbReference>
<sequence>MALAGRFAKCVALRVLLGLSNSLLDYVCKKRLGDRRFRFRGIKSNCLPRRCQVPPHKLQLYELRFECRRIFPFACIVHSPLDSAVRSMASVFSGEINRHWEFLDSAGGRHVLSLIHDCVSGARACLLDYAELKDSAGTSNCLNLLFGAAKIAFEVKATGEWGKLEIRRSGILGYQYRCEVDGRAIRETTSKVNNQEHEFDVRIPSSVQACAYKGGDQPNVTWYLLRVRRLRDGACTEVHRRYTDFEMLHQQCDGMMKGHHLSDSLPPLPCKSPLLDRSDAAFIESRRAELQAYLRTLLRVPHVGGLDTTRAFLGLVGDLRERSFVVSGGAAGGGGAGFALTADVQGDGLSDPHGFLTVAQLLRGAPAGVAVGDMLLRVGGATIEGKSLLQVTERLEKMPQPYLVHLISAVRIERQQRQKDIIRQQQLLHKQQQLQQQQLQQQLQQQQLQQQYQPETYQPPVTHSGGQHGAMWMDSTISSDENGDWIGDAPLLVREKGQATYLKPPPSLPHLPLDIAQYQPPPKPLLQYQPPSRFPPPAQYIAQYIPPAPEAQYMPPVPEAVQPFSFPVQSLQPRAVAAPPVWLQSSVQRAEPAYGRNAVYETEDEDNPFA</sequence>
<organism evidence="5 6">
    <name type="scientific">Tribonema minus</name>
    <dbReference type="NCBI Taxonomy" id="303371"/>
    <lineage>
        <taxon>Eukaryota</taxon>
        <taxon>Sar</taxon>
        <taxon>Stramenopiles</taxon>
        <taxon>Ochrophyta</taxon>
        <taxon>PX clade</taxon>
        <taxon>Xanthophyceae</taxon>
        <taxon>Tribonematales</taxon>
        <taxon>Tribonemataceae</taxon>
        <taxon>Tribonema</taxon>
    </lineage>
</organism>
<dbReference type="Proteomes" id="UP000664859">
    <property type="component" value="Unassembled WGS sequence"/>
</dbReference>
<evidence type="ECO:0000313" key="6">
    <source>
        <dbReference type="Proteomes" id="UP000664859"/>
    </source>
</evidence>
<feature type="chain" id="PRO_5032707249" description="PX domain-containing protein" evidence="2">
    <location>
        <begin position="23"/>
        <end position="610"/>
    </location>
</feature>
<feature type="signal peptide" evidence="2">
    <location>
        <begin position="1"/>
        <end position="22"/>
    </location>
</feature>
<dbReference type="InterPro" id="IPR001478">
    <property type="entry name" value="PDZ"/>
</dbReference>
<keyword evidence="1" id="KW-0175">Coiled coil</keyword>
<comment type="caution">
    <text evidence="5">The sequence shown here is derived from an EMBL/GenBank/DDBJ whole genome shotgun (WGS) entry which is preliminary data.</text>
</comment>
<dbReference type="PROSITE" id="PS50106">
    <property type="entry name" value="PDZ"/>
    <property type="match status" value="1"/>
</dbReference>
<dbReference type="CDD" id="cd06093">
    <property type="entry name" value="PX_domain"/>
    <property type="match status" value="1"/>
</dbReference>
<dbReference type="OrthoDB" id="188425at2759"/>
<feature type="domain" description="PX" evidence="4">
    <location>
        <begin position="201"/>
        <end position="320"/>
    </location>
</feature>
<feature type="domain" description="PDZ" evidence="3">
    <location>
        <begin position="325"/>
        <end position="397"/>
    </location>
</feature>
<dbReference type="InterPro" id="IPR036034">
    <property type="entry name" value="PDZ_sf"/>
</dbReference>
<dbReference type="SUPFAM" id="SSF50156">
    <property type="entry name" value="PDZ domain-like"/>
    <property type="match status" value="1"/>
</dbReference>
<dbReference type="InterPro" id="IPR001683">
    <property type="entry name" value="PX_dom"/>
</dbReference>
<accession>A0A835YSM5</accession>
<dbReference type="SUPFAM" id="SSF64268">
    <property type="entry name" value="PX domain"/>
    <property type="match status" value="1"/>
</dbReference>
<dbReference type="InterPro" id="IPR036871">
    <property type="entry name" value="PX_dom_sf"/>
</dbReference>
<evidence type="ECO:0008006" key="7">
    <source>
        <dbReference type="Google" id="ProtNLM"/>
    </source>
</evidence>
<dbReference type="EMBL" id="JAFCMP010000537">
    <property type="protein sequence ID" value="KAG5176389.1"/>
    <property type="molecule type" value="Genomic_DNA"/>
</dbReference>
<evidence type="ECO:0000259" key="4">
    <source>
        <dbReference type="PROSITE" id="PS50195"/>
    </source>
</evidence>
<evidence type="ECO:0000256" key="2">
    <source>
        <dbReference type="SAM" id="SignalP"/>
    </source>
</evidence>
<name>A0A835YSM5_9STRA</name>
<proteinExistence type="predicted"/>
<dbReference type="Pfam" id="PF00787">
    <property type="entry name" value="PX"/>
    <property type="match status" value="1"/>
</dbReference>
<dbReference type="Gene3D" id="3.30.1520.10">
    <property type="entry name" value="Phox-like domain"/>
    <property type="match status" value="1"/>
</dbReference>
<reference evidence="5" key="1">
    <citation type="submission" date="2021-02" db="EMBL/GenBank/DDBJ databases">
        <title>First Annotated Genome of the Yellow-green Alga Tribonema minus.</title>
        <authorList>
            <person name="Mahan K.M."/>
        </authorList>
    </citation>
    <scope>NUCLEOTIDE SEQUENCE</scope>
    <source>
        <strain evidence="5">UTEX B ZZ1240</strain>
    </source>
</reference>
<gene>
    <name evidence="5" type="ORF">JKP88DRAFT_265419</name>
</gene>
<dbReference type="GO" id="GO:0035091">
    <property type="term" value="F:phosphatidylinositol binding"/>
    <property type="evidence" value="ECO:0007669"/>
    <property type="project" value="InterPro"/>
</dbReference>
<evidence type="ECO:0000256" key="1">
    <source>
        <dbReference type="SAM" id="Coils"/>
    </source>
</evidence>
<keyword evidence="6" id="KW-1185">Reference proteome</keyword>
<dbReference type="PANTHER" id="PTHR22775">
    <property type="entry name" value="SORTING NEXIN"/>
    <property type="match status" value="1"/>
</dbReference>
<evidence type="ECO:0000313" key="5">
    <source>
        <dbReference type="EMBL" id="KAG5176389.1"/>
    </source>
</evidence>